<dbReference type="Proteomes" id="UP000072530">
    <property type="component" value="Unassembled WGS sequence"/>
</dbReference>
<dbReference type="EC" id="3.4.21.-" evidence="6"/>
<keyword evidence="2 6" id="KW-0645">Protease</keyword>
<dbReference type="PROSITE" id="PS00134">
    <property type="entry name" value="TRYPSIN_HIS"/>
    <property type="match status" value="1"/>
</dbReference>
<dbReference type="Gene3D" id="2.40.10.10">
    <property type="entry name" value="Trypsin-like serine proteases"/>
    <property type="match status" value="2"/>
</dbReference>
<dbReference type="InterPro" id="IPR001254">
    <property type="entry name" value="Trypsin_dom"/>
</dbReference>
<evidence type="ECO:0000259" key="7">
    <source>
        <dbReference type="Pfam" id="PF00089"/>
    </source>
</evidence>
<organism evidence="8 10">
    <name type="scientific">Streptococcus suis</name>
    <dbReference type="NCBI Taxonomy" id="1307"/>
    <lineage>
        <taxon>Bacteria</taxon>
        <taxon>Bacillati</taxon>
        <taxon>Bacillota</taxon>
        <taxon>Bacilli</taxon>
        <taxon>Lactobacillales</taxon>
        <taxon>Streptococcaceae</taxon>
        <taxon>Streptococcus</taxon>
    </lineage>
</organism>
<dbReference type="EMBL" id="FIGG01000005">
    <property type="protein sequence ID" value="CYU78340.1"/>
    <property type="molecule type" value="Genomic_DNA"/>
</dbReference>
<evidence type="ECO:0000256" key="2">
    <source>
        <dbReference type="ARBA" id="ARBA00022670"/>
    </source>
</evidence>
<dbReference type="Proteomes" id="UP001206089">
    <property type="component" value="Unassembled WGS sequence"/>
</dbReference>
<dbReference type="Pfam" id="PF00089">
    <property type="entry name" value="Trypsin"/>
    <property type="match status" value="1"/>
</dbReference>
<dbReference type="SUPFAM" id="SSF50494">
    <property type="entry name" value="Trypsin-like serine proteases"/>
    <property type="match status" value="1"/>
</dbReference>
<sequence>MSKKLAMIVATILLFFSYISPIKAIANTIREPLTTEEKVISPNNLIYALNIDKTENGVMRCTGTYIGDNYLLTAGHCMTDRHGSLNSTQGVTAETNAASHPVAFKAFKKSVFSGNPFKPMSGYAGFQNFKNDVGLIKVTEPASVPLDTSGVHLTVHNDLQYLVGKTISTVGYSRYFKGDLTKTQGTVLRVEEDGTLTVDFYVAEQNSGSPVFYNGEIIGVVTGVADVPNCQGSPMCSKATITPFTMDMKAKLFDPNGIPVSVIE</sequence>
<dbReference type="AlphaFoldDB" id="A0A0Z8C9I5"/>
<dbReference type="GO" id="GO:0006508">
    <property type="term" value="P:proteolysis"/>
    <property type="evidence" value="ECO:0007669"/>
    <property type="project" value="UniProtKB-KW"/>
</dbReference>
<protein>
    <recommendedName>
        <fullName evidence="6">Serine protease</fullName>
        <ecNumber evidence="6">3.4.21.-</ecNumber>
    </recommendedName>
</protein>
<evidence type="ECO:0000313" key="9">
    <source>
        <dbReference type="EMBL" id="MCR1233400.1"/>
    </source>
</evidence>
<evidence type="ECO:0000256" key="4">
    <source>
        <dbReference type="ARBA" id="ARBA00022801"/>
    </source>
</evidence>
<name>A0A0Z8C9I5_STRSU</name>
<reference evidence="8 10" key="1">
    <citation type="submission" date="2016-02" db="EMBL/GenBank/DDBJ databases">
        <authorList>
            <consortium name="Pathogen Informatics"/>
        </authorList>
    </citation>
    <scope>NUCLEOTIDE SEQUENCE [LARGE SCALE GENOMIC DNA]</scope>
    <source>
        <strain evidence="8 10">LSS31</strain>
    </source>
</reference>
<dbReference type="GO" id="GO:0004252">
    <property type="term" value="F:serine-type endopeptidase activity"/>
    <property type="evidence" value="ECO:0007669"/>
    <property type="project" value="InterPro"/>
</dbReference>
<reference evidence="9" key="2">
    <citation type="submission" date="2022-07" db="EMBL/GenBank/DDBJ databases">
        <authorList>
            <person name="Peng Z."/>
        </authorList>
    </citation>
    <scope>NUCLEOTIDE SEQUENCE</scope>
    <source>
        <strain evidence="9">2022WUSS069</strain>
    </source>
</reference>
<keyword evidence="5 6" id="KW-0720">Serine protease</keyword>
<proteinExistence type="inferred from homology"/>
<dbReference type="InterPro" id="IPR008256">
    <property type="entry name" value="Peptidase_S1B"/>
</dbReference>
<evidence type="ECO:0000313" key="10">
    <source>
        <dbReference type="Proteomes" id="UP000072530"/>
    </source>
</evidence>
<evidence type="ECO:0000256" key="3">
    <source>
        <dbReference type="ARBA" id="ARBA00022729"/>
    </source>
</evidence>
<dbReference type="PRINTS" id="PR00839">
    <property type="entry name" value="V8PROTEASE"/>
</dbReference>
<evidence type="ECO:0000313" key="8">
    <source>
        <dbReference type="EMBL" id="CYU78340.1"/>
    </source>
</evidence>
<dbReference type="InterPro" id="IPR018114">
    <property type="entry name" value="TRYPSIN_HIS"/>
</dbReference>
<dbReference type="RefSeq" id="WP_024408079.1">
    <property type="nucleotide sequence ID" value="NZ_CEDJ01000002.1"/>
</dbReference>
<dbReference type="InterPro" id="IPR009003">
    <property type="entry name" value="Peptidase_S1_PA"/>
</dbReference>
<comment type="similarity">
    <text evidence="1 6">Belongs to the peptidase S1B family.</text>
</comment>
<keyword evidence="3" id="KW-0732">Signal</keyword>
<feature type="domain" description="Peptidase S1" evidence="7">
    <location>
        <begin position="56"/>
        <end position="226"/>
    </location>
</feature>
<accession>A0A0Z8C9I5</accession>
<dbReference type="EMBL" id="JANJPK010000031">
    <property type="protein sequence ID" value="MCR1233400.1"/>
    <property type="molecule type" value="Genomic_DNA"/>
</dbReference>
<evidence type="ECO:0000256" key="6">
    <source>
        <dbReference type="RuleBase" id="RU004296"/>
    </source>
</evidence>
<keyword evidence="4 6" id="KW-0378">Hydrolase</keyword>
<gene>
    <name evidence="8" type="primary">blaSE</name>
    <name evidence="8" type="ORF">ERS132393_01347</name>
    <name evidence="9" type="ORF">NQD44_09855</name>
</gene>
<evidence type="ECO:0000256" key="5">
    <source>
        <dbReference type="ARBA" id="ARBA00022825"/>
    </source>
</evidence>
<evidence type="ECO:0000256" key="1">
    <source>
        <dbReference type="ARBA" id="ARBA00008764"/>
    </source>
</evidence>
<dbReference type="InterPro" id="IPR043504">
    <property type="entry name" value="Peptidase_S1_PA_chymotrypsin"/>
</dbReference>